<evidence type="ECO:0000313" key="1">
    <source>
        <dbReference type="EMBL" id="KIJ93923.1"/>
    </source>
</evidence>
<accession>A0A0C9WYB9</accession>
<dbReference type="OrthoDB" id="3048541at2759"/>
<dbReference type="Proteomes" id="UP000054477">
    <property type="component" value="Unassembled WGS sequence"/>
</dbReference>
<gene>
    <name evidence="1" type="ORF">K443DRAFT_25823</name>
</gene>
<dbReference type="EMBL" id="KN838818">
    <property type="protein sequence ID" value="KIJ93923.1"/>
    <property type="molecule type" value="Genomic_DNA"/>
</dbReference>
<keyword evidence="2" id="KW-1185">Reference proteome</keyword>
<feature type="non-terminal residue" evidence="1">
    <location>
        <position position="124"/>
    </location>
</feature>
<protein>
    <recommendedName>
        <fullName evidence="3">MULE transposase domain-containing protein</fullName>
    </recommendedName>
</protein>
<evidence type="ECO:0000313" key="2">
    <source>
        <dbReference type="Proteomes" id="UP000054477"/>
    </source>
</evidence>
<name>A0A0C9WYB9_9AGAR</name>
<feature type="non-terminal residue" evidence="1">
    <location>
        <position position="1"/>
    </location>
</feature>
<evidence type="ECO:0008006" key="3">
    <source>
        <dbReference type="Google" id="ProtNLM"/>
    </source>
</evidence>
<dbReference type="HOGENOM" id="CLU_051549_0_0_1"/>
<organism evidence="1 2">
    <name type="scientific">Laccaria amethystina LaAM-08-1</name>
    <dbReference type="NCBI Taxonomy" id="1095629"/>
    <lineage>
        <taxon>Eukaryota</taxon>
        <taxon>Fungi</taxon>
        <taxon>Dikarya</taxon>
        <taxon>Basidiomycota</taxon>
        <taxon>Agaricomycotina</taxon>
        <taxon>Agaricomycetes</taxon>
        <taxon>Agaricomycetidae</taxon>
        <taxon>Agaricales</taxon>
        <taxon>Agaricineae</taxon>
        <taxon>Hydnangiaceae</taxon>
        <taxon>Laccaria</taxon>
    </lineage>
</organism>
<proteinExistence type="predicted"/>
<sequence length="124" mass="13637">HYGKDATVLGIVPVMGRENYHVTPLVLASSCKTEKGEQLALWVADFVETYHKHPDGEAWHGPIFTIATDGESSFRKLQFIIGLGKEAITQESDLGQKIFGLPGLNLETGHNRLLGTCDPKHIVK</sequence>
<reference evidence="1 2" key="1">
    <citation type="submission" date="2014-04" db="EMBL/GenBank/DDBJ databases">
        <authorList>
            <consortium name="DOE Joint Genome Institute"/>
            <person name="Kuo A."/>
            <person name="Kohler A."/>
            <person name="Nagy L.G."/>
            <person name="Floudas D."/>
            <person name="Copeland A."/>
            <person name="Barry K.W."/>
            <person name="Cichocki N."/>
            <person name="Veneault-Fourrey C."/>
            <person name="LaButti K."/>
            <person name="Lindquist E.A."/>
            <person name="Lipzen A."/>
            <person name="Lundell T."/>
            <person name="Morin E."/>
            <person name="Murat C."/>
            <person name="Sun H."/>
            <person name="Tunlid A."/>
            <person name="Henrissat B."/>
            <person name="Grigoriev I.V."/>
            <person name="Hibbett D.S."/>
            <person name="Martin F."/>
            <person name="Nordberg H.P."/>
            <person name="Cantor M.N."/>
            <person name="Hua S.X."/>
        </authorList>
    </citation>
    <scope>NUCLEOTIDE SEQUENCE [LARGE SCALE GENOMIC DNA]</scope>
    <source>
        <strain evidence="1 2">LaAM-08-1</strain>
    </source>
</reference>
<dbReference type="AlphaFoldDB" id="A0A0C9WYB9"/>
<reference evidence="2" key="2">
    <citation type="submission" date="2015-01" db="EMBL/GenBank/DDBJ databases">
        <title>Evolutionary Origins and Diversification of the Mycorrhizal Mutualists.</title>
        <authorList>
            <consortium name="DOE Joint Genome Institute"/>
            <consortium name="Mycorrhizal Genomics Consortium"/>
            <person name="Kohler A."/>
            <person name="Kuo A."/>
            <person name="Nagy L.G."/>
            <person name="Floudas D."/>
            <person name="Copeland A."/>
            <person name="Barry K.W."/>
            <person name="Cichocki N."/>
            <person name="Veneault-Fourrey C."/>
            <person name="LaButti K."/>
            <person name="Lindquist E.A."/>
            <person name="Lipzen A."/>
            <person name="Lundell T."/>
            <person name="Morin E."/>
            <person name="Murat C."/>
            <person name="Riley R."/>
            <person name="Ohm R."/>
            <person name="Sun H."/>
            <person name="Tunlid A."/>
            <person name="Henrissat B."/>
            <person name="Grigoriev I.V."/>
            <person name="Hibbett D.S."/>
            <person name="Martin F."/>
        </authorList>
    </citation>
    <scope>NUCLEOTIDE SEQUENCE [LARGE SCALE GENOMIC DNA]</scope>
    <source>
        <strain evidence="2">LaAM-08-1</strain>
    </source>
</reference>